<protein>
    <submittedName>
        <fullName evidence="1">Uncharacterized protein</fullName>
    </submittedName>
</protein>
<comment type="caution">
    <text evidence="1">The sequence shown here is derived from an EMBL/GenBank/DDBJ whole genome shotgun (WGS) entry which is preliminary data.</text>
</comment>
<sequence>MLKVTIRLSEAEYCIMQAHTSYWLNWCFAHYKHSNTIRVDTEPIVAQMFGKYFSKKTSELSKFPKAGKAFEIEHYEIIAFLDVVSKSDKPTADLCKILKEDAANWKPSLSKPNFENWYNSSENRILAEFFGKFEDLDDVEYEYMINIYNHKNLPVPP</sequence>
<accession>A0A316E9Y3</accession>
<dbReference type="Proteomes" id="UP000245489">
    <property type="component" value="Unassembled WGS sequence"/>
</dbReference>
<evidence type="ECO:0000313" key="2">
    <source>
        <dbReference type="Proteomes" id="UP000245489"/>
    </source>
</evidence>
<dbReference type="RefSeq" id="WP_146199129.1">
    <property type="nucleotide sequence ID" value="NZ_QGGO01000008.1"/>
</dbReference>
<dbReference type="AlphaFoldDB" id="A0A316E9Y3"/>
<reference evidence="1 2" key="1">
    <citation type="submission" date="2018-05" db="EMBL/GenBank/DDBJ databases">
        <title>Genomic Encyclopedia of Archaeal and Bacterial Type Strains, Phase II (KMG-II): from individual species to whole genera.</title>
        <authorList>
            <person name="Goeker M."/>
        </authorList>
    </citation>
    <scope>NUCLEOTIDE SEQUENCE [LARGE SCALE GENOMIC DNA]</scope>
    <source>
        <strain evidence="1 2">DSM 22214</strain>
    </source>
</reference>
<dbReference type="EMBL" id="QGGO01000008">
    <property type="protein sequence ID" value="PWK27207.1"/>
    <property type="molecule type" value="Genomic_DNA"/>
</dbReference>
<keyword evidence="2" id="KW-1185">Reference proteome</keyword>
<organism evidence="1 2">
    <name type="scientific">Arcicella aurantiaca</name>
    <dbReference type="NCBI Taxonomy" id="591202"/>
    <lineage>
        <taxon>Bacteria</taxon>
        <taxon>Pseudomonadati</taxon>
        <taxon>Bacteroidota</taxon>
        <taxon>Cytophagia</taxon>
        <taxon>Cytophagales</taxon>
        <taxon>Flectobacillaceae</taxon>
        <taxon>Arcicella</taxon>
    </lineage>
</organism>
<name>A0A316E9Y3_9BACT</name>
<evidence type="ECO:0000313" key="1">
    <source>
        <dbReference type="EMBL" id="PWK27207.1"/>
    </source>
</evidence>
<proteinExistence type="predicted"/>
<gene>
    <name evidence="1" type="ORF">LV89_02022</name>
</gene>